<comment type="caution">
    <text evidence="2">The sequence shown here is derived from an EMBL/GenBank/DDBJ whole genome shotgun (WGS) entry which is preliminary data.</text>
</comment>
<name>A0A7C9PJU1_9BURK</name>
<proteinExistence type="predicted"/>
<dbReference type="RefSeq" id="WP_163459743.1">
    <property type="nucleotide sequence ID" value="NZ_JAAGOH010000045.1"/>
</dbReference>
<gene>
    <name evidence="2" type="ORF">G3A44_21210</name>
</gene>
<dbReference type="AlphaFoldDB" id="A0A7C9PJU1"/>
<accession>A0A7C9PJU1</accession>
<organism evidence="2 3">
    <name type="scientific">Ideonella livida</name>
    <dbReference type="NCBI Taxonomy" id="2707176"/>
    <lineage>
        <taxon>Bacteria</taxon>
        <taxon>Pseudomonadati</taxon>
        <taxon>Pseudomonadota</taxon>
        <taxon>Betaproteobacteria</taxon>
        <taxon>Burkholderiales</taxon>
        <taxon>Sphaerotilaceae</taxon>
        <taxon>Ideonella</taxon>
    </lineage>
</organism>
<protein>
    <submittedName>
        <fullName evidence="2">Uncharacterized protein</fullName>
    </submittedName>
</protein>
<evidence type="ECO:0000313" key="2">
    <source>
        <dbReference type="EMBL" id="NDY93713.1"/>
    </source>
</evidence>
<dbReference type="Proteomes" id="UP000484255">
    <property type="component" value="Unassembled WGS sequence"/>
</dbReference>
<keyword evidence="3" id="KW-1185">Reference proteome</keyword>
<feature type="region of interest" description="Disordered" evidence="1">
    <location>
        <begin position="310"/>
        <end position="339"/>
    </location>
</feature>
<dbReference type="EMBL" id="JAAGOH010000045">
    <property type="protein sequence ID" value="NDY93713.1"/>
    <property type="molecule type" value="Genomic_DNA"/>
</dbReference>
<evidence type="ECO:0000313" key="3">
    <source>
        <dbReference type="Proteomes" id="UP000484255"/>
    </source>
</evidence>
<evidence type="ECO:0000256" key="1">
    <source>
        <dbReference type="SAM" id="MobiDB-lite"/>
    </source>
</evidence>
<reference evidence="2 3" key="1">
    <citation type="submission" date="2020-02" db="EMBL/GenBank/DDBJ databases">
        <title>Ideonella bacterium strain TBM-1.</title>
        <authorList>
            <person name="Chen W.-M."/>
        </authorList>
    </citation>
    <scope>NUCLEOTIDE SEQUENCE [LARGE SCALE GENOMIC DNA]</scope>
    <source>
        <strain evidence="2 3">TBM-1</strain>
    </source>
</reference>
<sequence length="339" mass="38095">MTEAVSDKTAPKIDDVGEFKVHYHLAGGVHQMDALVRNKAEAELLALLHELSSTIGVPFHVESKARGEGGVIELWNLVFQHKEHIAFVMAVLGPLLSAAPFYRSKLRQSKQQTAMNDLTIQKLKLEIAEKEAAAVERVEKERTSVKTEPLPLEPSLTPEEIARALLARKKIARRRSNYYERLIDDSRIESVGFAPTHRRGAAEQVIERRQFSDYVVARAELEPLVHEGVLIEVVSPVLRSGGLKWRGIFDKKIISFDLEDRVFQDRVATKRVQFQNGTILRCDLDVFQREDETGEVEIAGYAVTAVHEVRSPPPLAEQETDPQFSLPLGNEARPPTGDR</sequence>